<gene>
    <name evidence="2" type="ORF">ACU57_23300</name>
    <name evidence="5" type="ORF">CG702_18705</name>
    <name evidence="4" type="ORF">D9F05_19300</name>
    <name evidence="3" type="ORF">NQD80_23800</name>
</gene>
<dbReference type="InterPro" id="IPR020843">
    <property type="entry name" value="ER"/>
</dbReference>
<reference evidence="2 6" key="1">
    <citation type="journal article" date="2015" name="Front. Microbiol.">
        <title>Genetic determinants of heat resistance in Escherichia coli.</title>
        <authorList>
            <person name="Mercer R.G."/>
            <person name="Zheng J."/>
            <person name="Garcia-Hernandez R."/>
            <person name="Ruan L."/>
            <person name="Ganzle M.G."/>
            <person name="McMullen L.M."/>
        </authorList>
    </citation>
    <scope>NUCLEOTIDE SEQUENCE [LARGE SCALE GENOMIC DNA]</scope>
    <source>
        <strain evidence="2 6">AW1.3</strain>
    </source>
</reference>
<name>A0A0P7LIT9_ECOLX</name>
<dbReference type="PATRIC" id="fig|562.7813.peg.701"/>
<dbReference type="GeneID" id="84634195"/>
<dbReference type="PANTHER" id="PTHR45348">
    <property type="entry name" value="HYPOTHETICAL OXIDOREDUCTASE (EUROFUNG)"/>
    <property type="match status" value="1"/>
</dbReference>
<proteinExistence type="predicted"/>
<comment type="caution">
    <text evidence="2">The sequence shown here is derived from an EMBL/GenBank/DDBJ whole genome shotgun (WGS) entry which is preliminary data.</text>
</comment>
<evidence type="ECO:0000259" key="1">
    <source>
        <dbReference type="SMART" id="SM00829"/>
    </source>
</evidence>
<dbReference type="InterPro" id="IPR013154">
    <property type="entry name" value="ADH-like_N"/>
</dbReference>
<organism evidence="2 6">
    <name type="scientific">Escherichia coli</name>
    <dbReference type="NCBI Taxonomy" id="562"/>
    <lineage>
        <taxon>Bacteria</taxon>
        <taxon>Pseudomonadati</taxon>
        <taxon>Pseudomonadota</taxon>
        <taxon>Gammaproteobacteria</taxon>
        <taxon>Enterobacterales</taxon>
        <taxon>Enterobacteriaceae</taxon>
        <taxon>Escherichia</taxon>
    </lineage>
</organism>
<evidence type="ECO:0000313" key="7">
    <source>
        <dbReference type="Proteomes" id="UP000264870"/>
    </source>
</evidence>
<dbReference type="CDD" id="cd08249">
    <property type="entry name" value="enoyl_reductase_like"/>
    <property type="match status" value="1"/>
</dbReference>
<dbReference type="Gene3D" id="3.90.180.10">
    <property type="entry name" value="Medium-chain alcohol dehydrogenases, catalytic domain"/>
    <property type="match status" value="1"/>
</dbReference>
<dbReference type="SUPFAM" id="SSF50129">
    <property type="entry name" value="GroES-like"/>
    <property type="match status" value="1"/>
</dbReference>
<dbReference type="Proteomes" id="UP000050556">
    <property type="component" value="Unassembled WGS sequence"/>
</dbReference>
<dbReference type="RefSeq" id="WP_004357654.1">
    <property type="nucleotide sequence ID" value="NZ_BGYB01000098.1"/>
</dbReference>
<dbReference type="Proteomes" id="UP000264870">
    <property type="component" value="Unassembled WGS sequence"/>
</dbReference>
<reference evidence="4" key="3">
    <citation type="submission" date="2018-10" db="EMBL/GenBank/DDBJ databases">
        <authorList>
            <consortium name="NARMS: The National Antimicrobial Resistance Monitoring System"/>
        </authorList>
    </citation>
    <scope>NUCLEOTIDE SEQUENCE [LARGE SCALE GENOMIC DNA]</scope>
    <source>
        <strain evidence="4">CVM N17EC0388</strain>
    </source>
</reference>
<evidence type="ECO:0000313" key="8">
    <source>
        <dbReference type="Proteomes" id="UP001247581"/>
    </source>
</evidence>
<protein>
    <submittedName>
        <fullName evidence="2">Oxidoreductase</fullName>
    </submittedName>
    <submittedName>
        <fullName evidence="3">Zinc-binding alcohol dehydrogenase family protein</fullName>
    </submittedName>
</protein>
<accession>A0A0P7LIT9</accession>
<dbReference type="InterPro" id="IPR036291">
    <property type="entry name" value="NAD(P)-bd_dom_sf"/>
</dbReference>
<dbReference type="Gene3D" id="3.40.50.720">
    <property type="entry name" value="NAD(P)-binding Rossmann-like Domain"/>
    <property type="match status" value="1"/>
</dbReference>
<dbReference type="PANTHER" id="PTHR45348:SF2">
    <property type="entry name" value="ZINC-TYPE ALCOHOL DEHYDROGENASE-LIKE PROTEIN C2E1P3.01"/>
    <property type="match status" value="1"/>
</dbReference>
<dbReference type="EMBL" id="RNRV01000044">
    <property type="protein sequence ID" value="MHO06476.1"/>
    <property type="molecule type" value="Genomic_DNA"/>
</dbReference>
<evidence type="ECO:0000313" key="2">
    <source>
        <dbReference type="EMBL" id="KPO05803.1"/>
    </source>
</evidence>
<dbReference type="EMBL" id="NNAK01000051">
    <property type="protein sequence ID" value="OZP01667.1"/>
    <property type="molecule type" value="Genomic_DNA"/>
</dbReference>
<dbReference type="InterPro" id="IPR011032">
    <property type="entry name" value="GroES-like_sf"/>
</dbReference>
<evidence type="ECO:0000313" key="4">
    <source>
        <dbReference type="EMBL" id="MHO06476.1"/>
    </source>
</evidence>
<dbReference type="Proteomes" id="UP001247581">
    <property type="component" value="Unassembled WGS sequence"/>
</dbReference>
<dbReference type="InterPro" id="IPR047122">
    <property type="entry name" value="Trans-enoyl_RdTase-like"/>
</dbReference>
<evidence type="ECO:0000313" key="5">
    <source>
        <dbReference type="EMBL" id="OZP01667.1"/>
    </source>
</evidence>
<dbReference type="SMART" id="SM00829">
    <property type="entry name" value="PKS_ER"/>
    <property type="match status" value="1"/>
</dbReference>
<dbReference type="EMBL" id="JANIDP010000109">
    <property type="protein sequence ID" value="MDR6048761.1"/>
    <property type="molecule type" value="Genomic_DNA"/>
</dbReference>
<dbReference type="AlphaFoldDB" id="A0A0P7LIT9"/>
<reference evidence="5 7" key="2">
    <citation type="submission" date="2017-07" db="EMBL/GenBank/DDBJ databases">
        <authorList>
            <person name="Zhi S."/>
            <person name="Banting G."/>
            <person name="Neumann N."/>
        </authorList>
    </citation>
    <scope>NUCLEOTIDE SEQUENCE [LARGE SCALE GENOMIC DNA]</scope>
    <source>
        <strain evidence="5 7">WW41</strain>
    </source>
</reference>
<evidence type="ECO:0000313" key="3">
    <source>
        <dbReference type="EMBL" id="MDR6048761.1"/>
    </source>
</evidence>
<dbReference type="SUPFAM" id="SSF51735">
    <property type="entry name" value="NAD(P)-binding Rossmann-fold domains"/>
    <property type="match status" value="1"/>
</dbReference>
<dbReference type="Pfam" id="PF08240">
    <property type="entry name" value="ADH_N"/>
    <property type="match status" value="1"/>
</dbReference>
<sequence length="341" mass="35372">MMTETVTNQAAWQKAPGQPLRIGVTALPHLAANEILIRNAAIAINPLDWILQDVALLPWLDYPAILGSDVSGEVAAVGGAVERFKVGDRVIGQAVGTTVNQPAQGAFQHHTIVLDHMAAPIPNNIAFADAAVLPLGLGTAASGLYGRTQLALAPPLHSPTARPEVVLVWGGSSSVGCNAIQLAVASGYRCVATASARNVGLLKELGASEVLDHSSPAIVEDVIEAMRGRSLAGTLHATGHMKDCFAVVARCEGSRRVAATLAPPDERSFGVEATHISGTSLKDDEVGPMIYREFLPQALAARTFVPAPPAKIVGQGLEMLQAALEALKAGVSAAKIVVTLP</sequence>
<dbReference type="GO" id="GO:0016651">
    <property type="term" value="F:oxidoreductase activity, acting on NAD(P)H"/>
    <property type="evidence" value="ECO:0007669"/>
    <property type="project" value="InterPro"/>
</dbReference>
<feature type="domain" description="Enoyl reductase (ER)" evidence="1">
    <location>
        <begin position="17"/>
        <end position="338"/>
    </location>
</feature>
<reference evidence="3 8" key="4">
    <citation type="submission" date="2022-07" db="EMBL/GenBank/DDBJ databases">
        <title>The wastewater resistome of Residential Aged Care Facilities indicates a role of antimicrobial stewardship in reducing resistance.</title>
        <authorList>
            <person name="Sapula S."/>
            <person name="Hart B.J."/>
            <person name="Henrietta V."/>
            <person name="Amsalu A."/>
            <person name="Jon W."/>
            <person name="Siderius N."/>
            <person name="Nguyen L."/>
            <person name="Turnidge J."/>
            <person name="Gerber C."/>
        </authorList>
    </citation>
    <scope>NUCLEOTIDE SEQUENCE [LARGE SCALE GENOMIC DNA]</scope>
    <source>
        <strain evidence="3 8">ECA685</strain>
    </source>
</reference>
<dbReference type="EMBL" id="LDYI01000153">
    <property type="protein sequence ID" value="KPO05803.1"/>
    <property type="molecule type" value="Genomic_DNA"/>
</dbReference>
<evidence type="ECO:0000313" key="6">
    <source>
        <dbReference type="Proteomes" id="UP000050556"/>
    </source>
</evidence>